<dbReference type="EMBL" id="JACYXI010000001">
    <property type="protein sequence ID" value="MBD8890186.1"/>
    <property type="molecule type" value="Genomic_DNA"/>
</dbReference>
<evidence type="ECO:0000313" key="3">
    <source>
        <dbReference type="Proteomes" id="UP000632063"/>
    </source>
</evidence>
<keyword evidence="1" id="KW-0472">Membrane</keyword>
<evidence type="ECO:0000256" key="1">
    <source>
        <dbReference type="SAM" id="Phobius"/>
    </source>
</evidence>
<comment type="caution">
    <text evidence="2">The sequence shown here is derived from an EMBL/GenBank/DDBJ whole genome shotgun (WGS) entry which is preliminary data.</text>
</comment>
<dbReference type="RefSeq" id="WP_192145702.1">
    <property type="nucleotide sequence ID" value="NZ_JACYXI010000001.1"/>
</dbReference>
<organism evidence="2 3">
    <name type="scientific">Roseibium litorale</name>
    <dbReference type="NCBI Taxonomy" id="2803841"/>
    <lineage>
        <taxon>Bacteria</taxon>
        <taxon>Pseudomonadati</taxon>
        <taxon>Pseudomonadota</taxon>
        <taxon>Alphaproteobacteria</taxon>
        <taxon>Hyphomicrobiales</taxon>
        <taxon>Stappiaceae</taxon>
        <taxon>Roseibium</taxon>
    </lineage>
</organism>
<feature type="transmembrane region" description="Helical" evidence="1">
    <location>
        <begin position="76"/>
        <end position="94"/>
    </location>
</feature>
<dbReference type="Proteomes" id="UP000632063">
    <property type="component" value="Unassembled WGS sequence"/>
</dbReference>
<proteinExistence type="predicted"/>
<name>A0ABR9CIQ0_9HYPH</name>
<accession>A0ABR9CIQ0</accession>
<evidence type="ECO:0000313" key="2">
    <source>
        <dbReference type="EMBL" id="MBD8890186.1"/>
    </source>
</evidence>
<protein>
    <submittedName>
        <fullName evidence="2">Uncharacterized protein</fullName>
    </submittedName>
</protein>
<reference evidence="3" key="1">
    <citation type="submission" date="2020-09" db="EMBL/GenBank/DDBJ databases">
        <title>The genome sequence of strain Labrenzia suaedae 4C16A.</title>
        <authorList>
            <person name="Liu Y."/>
        </authorList>
    </citation>
    <scope>NUCLEOTIDE SEQUENCE [LARGE SCALE GENOMIC DNA]</scope>
    <source>
        <strain evidence="3">4C16A</strain>
    </source>
</reference>
<keyword evidence="1" id="KW-0812">Transmembrane</keyword>
<keyword evidence="1" id="KW-1133">Transmembrane helix</keyword>
<keyword evidence="3" id="KW-1185">Reference proteome</keyword>
<feature type="transmembrane region" description="Helical" evidence="1">
    <location>
        <begin position="106"/>
        <end position="127"/>
    </location>
</feature>
<reference evidence="2 3" key="2">
    <citation type="journal article" date="2021" name="Int. J. Syst. Evol. Microbiol.">
        <title>Roseibium litorale sp. nov., isolated from a tidal flat sediment and proposal for the reclassification of Labrenzia polysiphoniae as Roseibium polysiphoniae comb. nov.</title>
        <authorList>
            <person name="Liu Y."/>
            <person name="Pei T."/>
            <person name="Du J."/>
            <person name="Chao M."/>
            <person name="Deng M.R."/>
            <person name="Zhu H."/>
        </authorList>
    </citation>
    <scope>NUCLEOTIDE SEQUENCE [LARGE SCALE GENOMIC DNA]</scope>
    <source>
        <strain evidence="2 3">4C16A</strain>
    </source>
</reference>
<gene>
    <name evidence="2" type="ORF">IG616_01380</name>
</gene>
<sequence>MNKKEGFNINFFISLRPFARIKIYVKKFSIPRFLELLSLIFTILSFFISITSIIHISHQEKAIELIKNLISIYNKASIDFFITAAYAAPISEIIDQIQTPKELLKLLMLSFVFLITAIYGLFCWFAVFTSKNSRTVTFAQDSIRMLLGFYVGAATGFLGS</sequence>
<feature type="transmembrane region" description="Helical" evidence="1">
    <location>
        <begin position="36"/>
        <end position="56"/>
    </location>
</feature>